<dbReference type="AlphaFoldDB" id="A0A2A3LDJ1"/>
<dbReference type="GO" id="GO:0016491">
    <property type="term" value="F:oxidoreductase activity"/>
    <property type="evidence" value="ECO:0007669"/>
    <property type="project" value="UniProtKB-KW"/>
</dbReference>
<gene>
    <name evidence="4" type="ORF">XV03_02875</name>
</gene>
<sequence>MKSIFITGAGSGMGRGGAKLFHAKGWRVGAVDRNDDGLATLQQELGDDRLWTRAVDVTDKAALDGALADFCAGNTGGGLDMMWNNAGIGESGWFEDVPYDAAMRVVDVNYKAVLTGAYGALPYLKKSAGSLMFSTSSSSATYGMPRLAVYSSTKHAVKGLTEALSVEWQRHGVRVAGVLPGLIDTAILTTTTNHSNDGAAPMTAEELRATAPKKGMLRLMPASSVAEVAWRAYHHPRRLHWYVPRSIRLIDVFKGLSPEFVRRSIVKSLPALMPKRQ</sequence>
<keyword evidence="2" id="KW-0560">Oxidoreductase</keyword>
<organism evidence="4 5">
    <name type="scientific">Mycobacterium avium subsp. hominissuis</name>
    <dbReference type="NCBI Taxonomy" id="439334"/>
    <lineage>
        <taxon>Bacteria</taxon>
        <taxon>Bacillati</taxon>
        <taxon>Actinomycetota</taxon>
        <taxon>Actinomycetes</taxon>
        <taxon>Mycobacteriales</taxon>
        <taxon>Mycobacteriaceae</taxon>
        <taxon>Mycobacterium</taxon>
        <taxon>Mycobacterium avium complex (MAC)</taxon>
    </lineage>
</organism>
<dbReference type="RefSeq" id="WP_062886492.1">
    <property type="nucleotide sequence ID" value="NZ_BDMZ01000034.1"/>
</dbReference>
<dbReference type="EMBL" id="LBGZ01000018">
    <property type="protein sequence ID" value="PBJ39853.1"/>
    <property type="molecule type" value="Genomic_DNA"/>
</dbReference>
<dbReference type="Pfam" id="PF00106">
    <property type="entry name" value="adh_short"/>
    <property type="match status" value="1"/>
</dbReference>
<evidence type="ECO:0000313" key="4">
    <source>
        <dbReference type="EMBL" id="PBJ39853.1"/>
    </source>
</evidence>
<protein>
    <submittedName>
        <fullName evidence="4">Short-chain dehydrogenase</fullName>
    </submittedName>
</protein>
<reference evidence="4 5" key="1">
    <citation type="journal article" date="2017" name="Genome Biol. Evol.">
        <title>Population Structure and Local Adaptation of MAC Lung Disease Agent Mycobacterium avium subsp. hominissuis.</title>
        <authorList>
            <person name="Yano H."/>
            <person name="Iwamoto T."/>
            <person name="Nishiuchi Y."/>
            <person name="Nakajima C."/>
            <person name="Starkova D.A."/>
            <person name="Mokrousov I."/>
            <person name="Narvskaya O."/>
            <person name="Yoshida S."/>
            <person name="Arikawa K."/>
            <person name="Nakanishi N."/>
            <person name="Osaki K."/>
            <person name="Nakagawa I."/>
            <person name="Ato M."/>
            <person name="Suzuki Y."/>
            <person name="Maruyama F."/>
        </authorList>
    </citation>
    <scope>NUCLEOTIDE SEQUENCE [LARGE SCALE GENOMIC DNA]</scope>
    <source>
        <strain evidence="4 5">OCU466</strain>
    </source>
</reference>
<dbReference type="InterPro" id="IPR002347">
    <property type="entry name" value="SDR_fam"/>
</dbReference>
<evidence type="ECO:0000256" key="2">
    <source>
        <dbReference type="ARBA" id="ARBA00023002"/>
    </source>
</evidence>
<dbReference type="PRINTS" id="PR00080">
    <property type="entry name" value="SDRFAMILY"/>
</dbReference>
<dbReference type="InterPro" id="IPR020904">
    <property type="entry name" value="Sc_DH/Rdtase_CS"/>
</dbReference>
<name>A0A2A3LDJ1_MYCAV</name>
<dbReference type="Proteomes" id="UP000218842">
    <property type="component" value="Unassembled WGS sequence"/>
</dbReference>
<dbReference type="PANTHER" id="PTHR43391">
    <property type="entry name" value="RETINOL DEHYDROGENASE-RELATED"/>
    <property type="match status" value="1"/>
</dbReference>
<dbReference type="PROSITE" id="PS00061">
    <property type="entry name" value="ADH_SHORT"/>
    <property type="match status" value="1"/>
</dbReference>
<dbReference type="NCBIfam" id="NF006123">
    <property type="entry name" value="PRK08267.1"/>
    <property type="match status" value="1"/>
</dbReference>
<proteinExistence type="inferred from homology"/>
<comment type="caution">
    <text evidence="4">The sequence shown here is derived from an EMBL/GenBank/DDBJ whole genome shotgun (WGS) entry which is preliminary data.</text>
</comment>
<evidence type="ECO:0000313" key="5">
    <source>
        <dbReference type="Proteomes" id="UP000218842"/>
    </source>
</evidence>
<comment type="similarity">
    <text evidence="1 3">Belongs to the short-chain dehydrogenases/reductases (SDR) family.</text>
</comment>
<dbReference type="PANTHER" id="PTHR43391:SF82">
    <property type="entry name" value="OXIDOREDUCTASE SADH-RELATED"/>
    <property type="match status" value="1"/>
</dbReference>
<dbReference type="PRINTS" id="PR00081">
    <property type="entry name" value="GDHRDH"/>
</dbReference>
<accession>A0A2A3LDJ1</accession>
<evidence type="ECO:0000256" key="3">
    <source>
        <dbReference type="RuleBase" id="RU000363"/>
    </source>
</evidence>
<evidence type="ECO:0000256" key="1">
    <source>
        <dbReference type="ARBA" id="ARBA00006484"/>
    </source>
</evidence>
<dbReference type="Gene3D" id="3.40.50.720">
    <property type="entry name" value="NAD(P)-binding Rossmann-like Domain"/>
    <property type="match status" value="1"/>
</dbReference>
<dbReference type="InterPro" id="IPR036291">
    <property type="entry name" value="NAD(P)-bd_dom_sf"/>
</dbReference>
<dbReference type="SUPFAM" id="SSF51735">
    <property type="entry name" value="NAD(P)-binding Rossmann-fold domains"/>
    <property type="match status" value="1"/>
</dbReference>